<protein>
    <submittedName>
        <fullName evidence="2">Uncharacterized protein</fullName>
    </submittedName>
</protein>
<keyword evidence="1" id="KW-0812">Transmembrane</keyword>
<accession>A0AAP5JX28</accession>
<evidence type="ECO:0000313" key="3">
    <source>
        <dbReference type="Proteomes" id="UP001259239"/>
    </source>
</evidence>
<comment type="caution">
    <text evidence="2">The sequence shown here is derived from an EMBL/GenBank/DDBJ whole genome shotgun (WGS) entry which is preliminary data.</text>
</comment>
<name>A0AAP5JX28_9BACL</name>
<reference evidence="2" key="2">
    <citation type="submission" date="2023-03" db="EMBL/GenBank/DDBJ databases">
        <authorList>
            <person name="Obshta O."/>
            <person name="Zabrodski M.W."/>
            <person name="Soomro T."/>
            <person name="Wilson G."/>
            <person name="Masood F."/>
            <person name="Thebeau J."/>
            <person name="Bezerra Da Silva M.C."/>
            <person name="Raza F."/>
            <person name="Biganski S."/>
            <person name="Jose M."/>
            <person name="Camilli M."/>
            <person name="Kozii I.V."/>
            <person name="Kozii R.V."/>
            <person name="Simko E."/>
            <person name="Wood S.C."/>
        </authorList>
    </citation>
    <scope>NUCLEOTIDE SEQUENCE</scope>
    <source>
        <strain evidence="2">PL001</strain>
    </source>
</reference>
<evidence type="ECO:0000313" key="2">
    <source>
        <dbReference type="EMBL" id="MDT2253565.1"/>
    </source>
</evidence>
<dbReference type="AlphaFoldDB" id="A0AAP5JX28"/>
<feature type="transmembrane region" description="Helical" evidence="1">
    <location>
        <begin position="12"/>
        <end position="29"/>
    </location>
</feature>
<dbReference type="EMBL" id="JARQGV010000004">
    <property type="protein sequence ID" value="MDT2253565.1"/>
    <property type="molecule type" value="Genomic_DNA"/>
</dbReference>
<dbReference type="RefSeq" id="WP_144029525.1">
    <property type="nucleotide sequence ID" value="NZ_CBCRXL010000054.1"/>
</dbReference>
<keyword evidence="1" id="KW-0472">Membrane</keyword>
<evidence type="ECO:0000256" key="1">
    <source>
        <dbReference type="SAM" id="Phobius"/>
    </source>
</evidence>
<keyword evidence="1" id="KW-1133">Transmembrane helix</keyword>
<feature type="transmembrane region" description="Helical" evidence="1">
    <location>
        <begin position="35"/>
        <end position="51"/>
    </location>
</feature>
<sequence length="63" mass="7009">METIINMSGKWTTLCLVILGLVSFFVLLMGFQAGLVSLAAPVVCIMLAIVLEERRRKRQNKGK</sequence>
<organism evidence="2 3">
    <name type="scientific">Paenibacillus larvae</name>
    <dbReference type="NCBI Taxonomy" id="1464"/>
    <lineage>
        <taxon>Bacteria</taxon>
        <taxon>Bacillati</taxon>
        <taxon>Bacillota</taxon>
        <taxon>Bacilli</taxon>
        <taxon>Bacillales</taxon>
        <taxon>Paenibacillaceae</taxon>
        <taxon>Paenibacillus</taxon>
    </lineage>
</organism>
<dbReference type="Proteomes" id="UP001259239">
    <property type="component" value="Unassembled WGS sequence"/>
</dbReference>
<reference evidence="2" key="1">
    <citation type="journal article" date="2023" name="J. Vet. Diagn. Invest.">
        <title>Oxytetracycline-resistant Paenibacillus larvae identified in commercial beekeeping operations in Saskatchewan using pooled honey sampling.</title>
        <authorList>
            <person name="Obshta O."/>
            <person name="Zabrodski M.W."/>
            <person name="Soomro T."/>
            <person name="Wilson G."/>
            <person name="Masood F."/>
            <person name="Thebeau J."/>
            <person name="Silva M.C.B."/>
            <person name="Biganski S."/>
            <person name="Kozii I.V."/>
            <person name="Koziy R.V."/>
            <person name="Raza M.F."/>
            <person name="Jose M.S."/>
            <person name="Simko E."/>
            <person name="Wood S.C."/>
        </authorList>
    </citation>
    <scope>NUCLEOTIDE SEQUENCE</scope>
    <source>
        <strain evidence="2">PL001</strain>
    </source>
</reference>
<proteinExistence type="predicted"/>
<gene>
    <name evidence="2" type="ORF">P7H09_20565</name>
</gene>